<dbReference type="GO" id="GO:0007015">
    <property type="term" value="P:actin filament organization"/>
    <property type="evidence" value="ECO:0007669"/>
    <property type="project" value="TreeGrafter"/>
</dbReference>
<dbReference type="SMART" id="SM00320">
    <property type="entry name" value="WD40"/>
    <property type="match status" value="3"/>
</dbReference>
<dbReference type="EMBL" id="JAIWYP010000009">
    <property type="protein sequence ID" value="KAH3777505.1"/>
    <property type="molecule type" value="Genomic_DNA"/>
</dbReference>
<organism evidence="10 11">
    <name type="scientific">Dreissena polymorpha</name>
    <name type="common">Zebra mussel</name>
    <name type="synonym">Mytilus polymorpha</name>
    <dbReference type="NCBI Taxonomy" id="45954"/>
    <lineage>
        <taxon>Eukaryota</taxon>
        <taxon>Metazoa</taxon>
        <taxon>Spiralia</taxon>
        <taxon>Lophotrochozoa</taxon>
        <taxon>Mollusca</taxon>
        <taxon>Bivalvia</taxon>
        <taxon>Autobranchia</taxon>
        <taxon>Heteroconchia</taxon>
        <taxon>Euheterodonta</taxon>
        <taxon>Imparidentia</taxon>
        <taxon>Neoheterodontei</taxon>
        <taxon>Myida</taxon>
        <taxon>Dreissenoidea</taxon>
        <taxon>Dreissenidae</taxon>
        <taxon>Dreissena</taxon>
    </lineage>
</organism>
<dbReference type="SUPFAM" id="SSF50978">
    <property type="entry name" value="WD40 repeat-like"/>
    <property type="match status" value="1"/>
</dbReference>
<evidence type="ECO:0000313" key="11">
    <source>
        <dbReference type="Proteomes" id="UP000828390"/>
    </source>
</evidence>
<proteinExistence type="inferred from homology"/>
<evidence type="ECO:0000259" key="9">
    <source>
        <dbReference type="SMART" id="SM01166"/>
    </source>
</evidence>
<dbReference type="Pfam" id="PF08953">
    <property type="entry name" value="DUF1899"/>
    <property type="match status" value="1"/>
</dbReference>
<dbReference type="OrthoDB" id="1850764at2759"/>
<evidence type="ECO:0000256" key="5">
    <source>
        <dbReference type="ARBA" id="ARBA00023203"/>
    </source>
</evidence>
<dbReference type="PROSITE" id="PS50294">
    <property type="entry name" value="WD_REPEATS_REGION"/>
    <property type="match status" value="2"/>
</dbReference>
<accession>A0A9D4EDQ1</accession>
<evidence type="ECO:0000256" key="2">
    <source>
        <dbReference type="ARBA" id="ARBA00022574"/>
    </source>
</evidence>
<evidence type="ECO:0000256" key="4">
    <source>
        <dbReference type="ARBA" id="ARBA00023054"/>
    </source>
</evidence>
<dbReference type="InterPro" id="IPR015505">
    <property type="entry name" value="Coronin"/>
</dbReference>
<keyword evidence="2 6" id="KW-0853">WD repeat</keyword>
<dbReference type="InterPro" id="IPR036322">
    <property type="entry name" value="WD40_repeat_dom_sf"/>
</dbReference>
<dbReference type="FunFam" id="2.130.10.10:FF:000502">
    <property type="entry name" value="Coronin"/>
    <property type="match status" value="1"/>
</dbReference>
<keyword evidence="11" id="KW-1185">Reference proteome</keyword>
<evidence type="ECO:0000256" key="7">
    <source>
        <dbReference type="RuleBase" id="RU280818"/>
    </source>
</evidence>
<dbReference type="Pfam" id="PF00400">
    <property type="entry name" value="WD40"/>
    <property type="match status" value="3"/>
</dbReference>
<dbReference type="PANTHER" id="PTHR10856">
    <property type="entry name" value="CORONIN"/>
    <property type="match status" value="1"/>
</dbReference>
<dbReference type="Gene3D" id="2.130.10.10">
    <property type="entry name" value="YVTN repeat-like/Quinoprotein amine dehydrogenase"/>
    <property type="match status" value="1"/>
</dbReference>
<feature type="domain" description="DUF1899" evidence="9">
    <location>
        <begin position="2"/>
        <end position="67"/>
    </location>
</feature>
<protein>
    <recommendedName>
        <fullName evidence="7">Coronin</fullName>
    </recommendedName>
</protein>
<evidence type="ECO:0000256" key="1">
    <source>
        <dbReference type="ARBA" id="ARBA00009482"/>
    </source>
</evidence>
<dbReference type="Pfam" id="PF16300">
    <property type="entry name" value="WD40_4"/>
    <property type="match status" value="1"/>
</dbReference>
<feature type="region of interest" description="Disordered" evidence="8">
    <location>
        <begin position="399"/>
        <end position="499"/>
    </location>
</feature>
<sequence>MAFKMRQSKFRHVFGTPLKKDQCYDNIRISKSSIDSLFCAVNPKSVAIVTEAAGGGAFLVLPLGRTGRVERDHPLVSGHKGAVLDIKWCPHNDDVIASCSEDCMIKVWQIPEEGILTTITDDDAVAELEGHTKRVFRIEWHPSALNILLSAGADNKMFLWNVGSGEAMWEIETPDIIFSMAFNYDGTRFATTCKDKMLRIFNTRDGDLLKENKCHDGSKPSQVAYLKDEKIFTTGFSRMSERQYALWDMNDLSTPMTIEMIDNSNGVIFPFYDQDTGMIFLCGKGDSLIRYYEVTDEAPYVHYLSLYQSKEAQRGMGSMPKRGLNVNNCEIARFYKLLNNGLCEVIPMTVPRKSDLFQDDLYPDTASDTPSLTCEEFMAGGKNSDPILISLRAGYVPSKKEKMSTIKKSNVLDTKKKEVTKGGPRHSAPAPQEASNGAPEVKEVNAHPHRASAPAASHTPAATKETHTHASHAPEPVKPAPVQTYAEPAPAPAHVGPTLPPDFDAEKLIKDVVALKAVIKKQDKKIGMLEEKLQTLEASTENRNSTIDDGNDSAEKVEENA</sequence>
<keyword evidence="4" id="KW-0175">Coiled coil</keyword>
<dbReference type="InterPro" id="IPR015048">
    <property type="entry name" value="DUF1899"/>
</dbReference>
<keyword evidence="3 7" id="KW-0677">Repeat</keyword>
<dbReference type="InterPro" id="IPR015943">
    <property type="entry name" value="WD40/YVTN_repeat-like_dom_sf"/>
</dbReference>
<feature type="repeat" description="WD" evidence="6">
    <location>
        <begin position="76"/>
        <end position="118"/>
    </location>
</feature>
<dbReference type="PROSITE" id="PS00678">
    <property type="entry name" value="WD_REPEATS_1"/>
    <property type="match status" value="1"/>
</dbReference>
<evidence type="ECO:0000313" key="10">
    <source>
        <dbReference type="EMBL" id="KAH3777505.1"/>
    </source>
</evidence>
<evidence type="ECO:0000256" key="8">
    <source>
        <dbReference type="SAM" id="MobiDB-lite"/>
    </source>
</evidence>
<evidence type="ECO:0000256" key="3">
    <source>
        <dbReference type="ARBA" id="ARBA00022737"/>
    </source>
</evidence>
<dbReference type="InterPro" id="IPR019775">
    <property type="entry name" value="WD40_repeat_CS"/>
</dbReference>
<dbReference type="AlphaFoldDB" id="A0A9D4EDQ1"/>
<comment type="similarity">
    <text evidence="1 7">Belongs to the WD repeat coronin family.</text>
</comment>
<dbReference type="Proteomes" id="UP000828390">
    <property type="component" value="Unassembled WGS sequence"/>
</dbReference>
<feature type="compositionally biased region" description="Low complexity" evidence="8">
    <location>
        <begin position="451"/>
        <end position="463"/>
    </location>
</feature>
<dbReference type="SMART" id="SM01166">
    <property type="entry name" value="DUF1899"/>
    <property type="match status" value="1"/>
</dbReference>
<dbReference type="GO" id="GO:0051015">
    <property type="term" value="F:actin filament binding"/>
    <property type="evidence" value="ECO:0007669"/>
    <property type="project" value="TreeGrafter"/>
</dbReference>
<gene>
    <name evidence="10" type="ORF">DPMN_178952</name>
</gene>
<feature type="compositionally biased region" description="Polar residues" evidence="8">
    <location>
        <begin position="536"/>
        <end position="548"/>
    </location>
</feature>
<dbReference type="SMART" id="SM01167">
    <property type="entry name" value="DUF1900"/>
    <property type="match status" value="1"/>
</dbReference>
<reference evidence="10" key="1">
    <citation type="journal article" date="2019" name="bioRxiv">
        <title>The Genome of the Zebra Mussel, Dreissena polymorpha: A Resource for Invasive Species Research.</title>
        <authorList>
            <person name="McCartney M.A."/>
            <person name="Auch B."/>
            <person name="Kono T."/>
            <person name="Mallez S."/>
            <person name="Zhang Y."/>
            <person name="Obille A."/>
            <person name="Becker A."/>
            <person name="Abrahante J.E."/>
            <person name="Garbe J."/>
            <person name="Badalamenti J.P."/>
            <person name="Herman A."/>
            <person name="Mangelson H."/>
            <person name="Liachko I."/>
            <person name="Sullivan S."/>
            <person name="Sone E.D."/>
            <person name="Koren S."/>
            <person name="Silverstein K.A.T."/>
            <person name="Beckman K.B."/>
            <person name="Gohl D.M."/>
        </authorList>
    </citation>
    <scope>NUCLEOTIDE SEQUENCE</scope>
    <source>
        <strain evidence="10">Duluth1</strain>
        <tissue evidence="10">Whole animal</tissue>
    </source>
</reference>
<dbReference type="PROSITE" id="PS50082">
    <property type="entry name" value="WD_REPEATS_2"/>
    <property type="match status" value="2"/>
</dbReference>
<dbReference type="InterPro" id="IPR001680">
    <property type="entry name" value="WD40_rpt"/>
</dbReference>
<evidence type="ECO:0000256" key="6">
    <source>
        <dbReference type="PROSITE-ProRule" id="PRU00221"/>
    </source>
</evidence>
<keyword evidence="5" id="KW-0009">Actin-binding</keyword>
<name>A0A9D4EDQ1_DREPO</name>
<comment type="caution">
    <text evidence="10">The sequence shown here is derived from an EMBL/GenBank/DDBJ whole genome shotgun (WGS) entry which is preliminary data.</text>
</comment>
<feature type="region of interest" description="Disordered" evidence="8">
    <location>
        <begin position="536"/>
        <end position="561"/>
    </location>
</feature>
<reference evidence="10" key="2">
    <citation type="submission" date="2020-11" db="EMBL/GenBank/DDBJ databases">
        <authorList>
            <person name="McCartney M.A."/>
            <person name="Auch B."/>
            <person name="Kono T."/>
            <person name="Mallez S."/>
            <person name="Becker A."/>
            <person name="Gohl D.M."/>
            <person name="Silverstein K.A.T."/>
            <person name="Koren S."/>
            <person name="Bechman K.B."/>
            <person name="Herman A."/>
            <person name="Abrahante J.E."/>
            <person name="Garbe J."/>
        </authorList>
    </citation>
    <scope>NUCLEOTIDE SEQUENCE</scope>
    <source>
        <strain evidence="10">Duluth1</strain>
        <tissue evidence="10">Whole animal</tissue>
    </source>
</reference>
<feature type="repeat" description="WD" evidence="6">
    <location>
        <begin position="128"/>
        <end position="170"/>
    </location>
</feature>
<dbReference type="PANTHER" id="PTHR10856:SF0">
    <property type="entry name" value="CORONIN"/>
    <property type="match status" value="1"/>
</dbReference>